<reference evidence="2" key="1">
    <citation type="submission" date="2020-08" db="EMBL/GenBank/DDBJ databases">
        <title>Spodoptera exigua strain:BAW_Kor-Di-RS1 Genome sequencing and assembly.</title>
        <authorList>
            <person name="Kim J."/>
            <person name="Nam H.Y."/>
            <person name="Kwon M."/>
            <person name="Choi J.H."/>
            <person name="Cho S.R."/>
            <person name="Kim G.-H."/>
        </authorList>
    </citation>
    <scope>NUCLEOTIDE SEQUENCE</scope>
    <source>
        <strain evidence="2">BAW_Kor-Di-RS1</strain>
        <tissue evidence="2">Whole-body</tissue>
    </source>
</reference>
<dbReference type="AlphaFoldDB" id="A0A835LAX6"/>
<dbReference type="Proteomes" id="UP000648187">
    <property type="component" value="Unassembled WGS sequence"/>
</dbReference>
<feature type="compositionally biased region" description="Polar residues" evidence="1">
    <location>
        <begin position="225"/>
        <end position="236"/>
    </location>
</feature>
<keyword evidence="3" id="KW-1185">Reference proteome</keyword>
<comment type="caution">
    <text evidence="2">The sequence shown here is derived from an EMBL/GenBank/DDBJ whole genome shotgun (WGS) entry which is preliminary data.</text>
</comment>
<evidence type="ECO:0000313" key="3">
    <source>
        <dbReference type="Proteomes" id="UP000648187"/>
    </source>
</evidence>
<name>A0A835LAX6_SPOEX</name>
<organism evidence="2 3">
    <name type="scientific">Spodoptera exigua</name>
    <name type="common">Beet armyworm</name>
    <name type="synonym">Noctua fulgens</name>
    <dbReference type="NCBI Taxonomy" id="7107"/>
    <lineage>
        <taxon>Eukaryota</taxon>
        <taxon>Metazoa</taxon>
        <taxon>Ecdysozoa</taxon>
        <taxon>Arthropoda</taxon>
        <taxon>Hexapoda</taxon>
        <taxon>Insecta</taxon>
        <taxon>Pterygota</taxon>
        <taxon>Neoptera</taxon>
        <taxon>Endopterygota</taxon>
        <taxon>Lepidoptera</taxon>
        <taxon>Glossata</taxon>
        <taxon>Ditrysia</taxon>
        <taxon>Noctuoidea</taxon>
        <taxon>Noctuidae</taxon>
        <taxon>Amphipyrinae</taxon>
        <taxon>Spodoptera</taxon>
    </lineage>
</organism>
<evidence type="ECO:0000256" key="1">
    <source>
        <dbReference type="SAM" id="MobiDB-lite"/>
    </source>
</evidence>
<gene>
    <name evidence="2" type="ORF">HW555_005621</name>
</gene>
<sequence>MDNLEIDDKNDDHDLKYDNYDQKSDAIDIPLNIYYQVHEKNVAGDGSVETKKSYTKITNLQLPWQPLNKNHGNVDEVSNETVSIPIIEVLEDSLEIDVSTKQKHFHDNNTTFEATHKLNTSIENIGVTTGRHDIIQEPMYVSRNKPDQYTYANENEEKLSMEDYPKSDDYTSIENYTFGINTITDKNGEDMIVFTTNTPTDDEMANGRTQKDNSDPKSDEKINKSIKSTSKVSQLSREGNNIREINENIIIVTSPDGSKEQLALNINREQFKSLSIVTRVSVSEPFNQSSEYALRDYHHELKSVEIEEELKDDDDDVADSEEINRPEDKMLANNKFVVKFKHKNTNNDKVTLNETLTPMNNYKSIHTTQVTQSC</sequence>
<protein>
    <submittedName>
        <fullName evidence="2">Uncharacterized protein</fullName>
    </submittedName>
</protein>
<accession>A0A835LAX6</accession>
<feature type="compositionally biased region" description="Basic and acidic residues" evidence="1">
    <location>
        <begin position="209"/>
        <end position="223"/>
    </location>
</feature>
<evidence type="ECO:0000313" key="2">
    <source>
        <dbReference type="EMBL" id="KAF9417219.1"/>
    </source>
</evidence>
<feature type="region of interest" description="Disordered" evidence="1">
    <location>
        <begin position="197"/>
        <end position="239"/>
    </location>
</feature>
<dbReference type="EMBL" id="JACKWZ010000075">
    <property type="protein sequence ID" value="KAF9417219.1"/>
    <property type="molecule type" value="Genomic_DNA"/>
</dbReference>
<proteinExistence type="predicted"/>